<dbReference type="Proteomes" id="UP001595616">
    <property type="component" value="Unassembled WGS sequence"/>
</dbReference>
<keyword evidence="3" id="KW-0997">Cell inner membrane</keyword>
<keyword evidence="5" id="KW-0472">Membrane</keyword>
<organism evidence="7 8">
    <name type="scientific">Lacihabitans lacunae</name>
    <dbReference type="NCBI Taxonomy" id="1028214"/>
    <lineage>
        <taxon>Bacteria</taxon>
        <taxon>Pseudomonadati</taxon>
        <taxon>Bacteroidota</taxon>
        <taxon>Cytophagia</taxon>
        <taxon>Cytophagales</taxon>
        <taxon>Leadbetterellaceae</taxon>
        <taxon>Lacihabitans</taxon>
    </lineage>
</organism>
<evidence type="ECO:0000313" key="8">
    <source>
        <dbReference type="Proteomes" id="UP001595616"/>
    </source>
</evidence>
<reference evidence="8" key="1">
    <citation type="journal article" date="2019" name="Int. J. Syst. Evol. Microbiol.">
        <title>The Global Catalogue of Microorganisms (GCM) 10K type strain sequencing project: providing services to taxonomists for standard genome sequencing and annotation.</title>
        <authorList>
            <consortium name="The Broad Institute Genomics Platform"/>
            <consortium name="The Broad Institute Genome Sequencing Center for Infectious Disease"/>
            <person name="Wu L."/>
            <person name="Ma J."/>
        </authorList>
    </citation>
    <scope>NUCLEOTIDE SEQUENCE [LARGE SCALE GENOMIC DNA]</scope>
    <source>
        <strain evidence="8">CECT 7956</strain>
    </source>
</reference>
<evidence type="ECO:0000256" key="3">
    <source>
        <dbReference type="ARBA" id="ARBA00022519"/>
    </source>
</evidence>
<comment type="subcellular location">
    <subcellularLocation>
        <location evidence="1">Cell inner membrane</location>
    </subcellularLocation>
</comment>
<evidence type="ECO:0000313" key="7">
    <source>
        <dbReference type="EMBL" id="MFC3810394.1"/>
    </source>
</evidence>
<dbReference type="PANTHER" id="PTHR30606">
    <property type="entry name" value="LIPID A BIOSYNTHESIS LAUROYL ACYLTRANSFERASE"/>
    <property type="match status" value="1"/>
</dbReference>
<proteinExistence type="predicted"/>
<name>A0ABV7YUZ4_9BACT</name>
<dbReference type="CDD" id="cd07984">
    <property type="entry name" value="LPLAT_LABLAT-like"/>
    <property type="match status" value="1"/>
</dbReference>
<comment type="caution">
    <text evidence="7">The sequence shown here is derived from an EMBL/GenBank/DDBJ whole genome shotgun (WGS) entry which is preliminary data.</text>
</comment>
<dbReference type="Pfam" id="PF03279">
    <property type="entry name" value="Lip_A_acyltrans"/>
    <property type="match status" value="1"/>
</dbReference>
<keyword evidence="4" id="KW-0808">Transferase</keyword>
<evidence type="ECO:0000256" key="1">
    <source>
        <dbReference type="ARBA" id="ARBA00004533"/>
    </source>
</evidence>
<keyword evidence="6 7" id="KW-0012">Acyltransferase</keyword>
<keyword evidence="8" id="KW-1185">Reference proteome</keyword>
<evidence type="ECO:0000256" key="4">
    <source>
        <dbReference type="ARBA" id="ARBA00022679"/>
    </source>
</evidence>
<evidence type="ECO:0000256" key="6">
    <source>
        <dbReference type="ARBA" id="ARBA00023315"/>
    </source>
</evidence>
<evidence type="ECO:0000256" key="2">
    <source>
        <dbReference type="ARBA" id="ARBA00022475"/>
    </source>
</evidence>
<protein>
    <submittedName>
        <fullName evidence="7">Lysophospholipid acyltransferase family protein</fullName>
    </submittedName>
</protein>
<evidence type="ECO:0000256" key="5">
    <source>
        <dbReference type="ARBA" id="ARBA00023136"/>
    </source>
</evidence>
<accession>A0ABV7YUZ4</accession>
<dbReference type="GO" id="GO:0016746">
    <property type="term" value="F:acyltransferase activity"/>
    <property type="evidence" value="ECO:0007669"/>
    <property type="project" value="UniProtKB-KW"/>
</dbReference>
<dbReference type="PANTHER" id="PTHR30606:SF10">
    <property type="entry name" value="PHOSPHATIDYLINOSITOL MANNOSIDE ACYLTRANSFERASE"/>
    <property type="match status" value="1"/>
</dbReference>
<gene>
    <name evidence="7" type="ORF">ACFOOI_07015</name>
</gene>
<dbReference type="InterPro" id="IPR004960">
    <property type="entry name" value="LipA_acyltrans"/>
</dbReference>
<dbReference type="EMBL" id="JBHRYQ010000001">
    <property type="protein sequence ID" value="MFC3810394.1"/>
    <property type="molecule type" value="Genomic_DNA"/>
</dbReference>
<keyword evidence="2" id="KW-1003">Cell membrane</keyword>
<dbReference type="RefSeq" id="WP_379836496.1">
    <property type="nucleotide sequence ID" value="NZ_JBHRYQ010000001.1"/>
</dbReference>
<sequence length="304" mass="35984">MQAFGYFLLYPFIFIFSRLPLRVLYYLSDYLLYPVLYRMLGYRTKVVRLNINNALPEYSDAQKLKIEKDFYHYLCDLFVETIKSFSTSPEFLAKHVKYKNVELLDKFYANNKSVLLTLGHIGNYEWIAKSISLELKHLFLVPYHEMSNPSFDSLFKKSRSAFGGVFFPTYETIKVLRREFERPILLGLANDQSAPPNKAYWTRFLNQDTSFFVGTEKMAIQFGYPVVFGHVSVKKRGEYTLTLMEITEDPALMPEGEIMKQHAKMLERNILEYPKYWLWSHRRWKHEMPEGIPYGFNIVKKSRA</sequence>